<keyword evidence="1" id="KW-0472">Membrane</keyword>
<evidence type="ECO:0000313" key="2">
    <source>
        <dbReference type="EMBL" id="MBW87003.1"/>
    </source>
</evidence>
<protein>
    <submittedName>
        <fullName evidence="2">Uncharacterized protein</fullName>
    </submittedName>
</protein>
<name>A0A2P2J0L5_RHIMU</name>
<feature type="transmembrane region" description="Helical" evidence="1">
    <location>
        <begin position="12"/>
        <end position="36"/>
    </location>
</feature>
<evidence type="ECO:0000256" key="1">
    <source>
        <dbReference type="SAM" id="Phobius"/>
    </source>
</evidence>
<accession>A0A2P2J0L5</accession>
<dbReference type="EMBL" id="GGEC01006520">
    <property type="protein sequence ID" value="MBW87003.1"/>
    <property type="molecule type" value="Transcribed_RNA"/>
</dbReference>
<sequence length="85" mass="9521">MRQMSELDMHMLFLLLGALLDVFFFLSAVFLIGLVYEAVSLCLVNIEMAQVDGNIVLTKIVVTKGLYTMCNGISFFSLMECLSPF</sequence>
<keyword evidence="1" id="KW-1133">Transmembrane helix</keyword>
<reference evidence="2" key="1">
    <citation type="submission" date="2018-02" db="EMBL/GenBank/DDBJ databases">
        <title>Rhizophora mucronata_Transcriptome.</title>
        <authorList>
            <person name="Meera S.P."/>
            <person name="Sreeshan A."/>
            <person name="Augustine A."/>
        </authorList>
    </citation>
    <scope>NUCLEOTIDE SEQUENCE</scope>
    <source>
        <tissue evidence="2">Leaf</tissue>
    </source>
</reference>
<keyword evidence="1" id="KW-0812">Transmembrane</keyword>
<dbReference type="AlphaFoldDB" id="A0A2P2J0L5"/>
<organism evidence="2">
    <name type="scientific">Rhizophora mucronata</name>
    <name type="common">Asiatic mangrove</name>
    <dbReference type="NCBI Taxonomy" id="61149"/>
    <lineage>
        <taxon>Eukaryota</taxon>
        <taxon>Viridiplantae</taxon>
        <taxon>Streptophyta</taxon>
        <taxon>Embryophyta</taxon>
        <taxon>Tracheophyta</taxon>
        <taxon>Spermatophyta</taxon>
        <taxon>Magnoliopsida</taxon>
        <taxon>eudicotyledons</taxon>
        <taxon>Gunneridae</taxon>
        <taxon>Pentapetalae</taxon>
        <taxon>rosids</taxon>
        <taxon>fabids</taxon>
        <taxon>Malpighiales</taxon>
        <taxon>Rhizophoraceae</taxon>
        <taxon>Rhizophora</taxon>
    </lineage>
</organism>
<proteinExistence type="predicted"/>